<name>A0A2H0W3N4_9BACT</name>
<comment type="caution">
    <text evidence="1">The sequence shown here is derived from an EMBL/GenBank/DDBJ whole genome shotgun (WGS) entry which is preliminary data.</text>
</comment>
<dbReference type="Proteomes" id="UP000230935">
    <property type="component" value="Unassembled WGS sequence"/>
</dbReference>
<protein>
    <recommendedName>
        <fullName evidence="3">Aminoglycoside phosphotransferase domain-containing protein</fullName>
    </recommendedName>
</protein>
<dbReference type="EMBL" id="PEZZ01000018">
    <property type="protein sequence ID" value="PIS05151.1"/>
    <property type="molecule type" value="Genomic_DNA"/>
</dbReference>
<proteinExistence type="predicted"/>
<dbReference type="AlphaFoldDB" id="A0A2H0W3N4"/>
<sequence length="366" mass="41181">MNTVNWLDHTAIKVGDKVDIEPLGSVVISKVLPSYNRTVVLVQRSDGDSIVLKAFRFKGVPISMLTTEVLRSIAASIDNYKKQLHLAGVSTSSGLGFIIRGGNSNEQMPLMIQYEDYGGESCAVGIKNASKFSQAEKIINAMLNWAIKPLFDNATHPSEEDHLITGIDINPRNFVSPVISNSSAILVDLFPTKVWDPEYGFSLEFPEPQHPTVVMLGIFRHYDCAGLIINLFSNLARLRPELGRQIYLLLEEFLRHNGYNSVEEGINKYLTQDLKGVTIGDDLLSVGCFSSSDIRRIIEDWTFADFFRFRCLACALALCRSKSRFLLDEIFSRGHFQHLSLTDDQMCHIKALIFKMADDYPVDYQE</sequence>
<evidence type="ECO:0000313" key="1">
    <source>
        <dbReference type="EMBL" id="PIS05151.1"/>
    </source>
</evidence>
<evidence type="ECO:0000313" key="2">
    <source>
        <dbReference type="Proteomes" id="UP000230935"/>
    </source>
</evidence>
<gene>
    <name evidence="1" type="ORF">COT81_02615</name>
</gene>
<evidence type="ECO:0008006" key="3">
    <source>
        <dbReference type="Google" id="ProtNLM"/>
    </source>
</evidence>
<accession>A0A2H0W3N4</accession>
<reference evidence="2" key="1">
    <citation type="submission" date="2017-09" db="EMBL/GenBank/DDBJ databases">
        <title>Depth-based differentiation of microbial function through sediment-hosted aquifers and enrichment of novel symbionts in the deep terrestrial subsurface.</title>
        <authorList>
            <person name="Probst A.J."/>
            <person name="Ladd B."/>
            <person name="Jarett J.K."/>
            <person name="Geller-Mcgrath D.E."/>
            <person name="Sieber C.M.K."/>
            <person name="Emerson J.B."/>
            <person name="Anantharaman K."/>
            <person name="Thomas B.C."/>
            <person name="Malmstrom R."/>
            <person name="Stieglmeier M."/>
            <person name="Klingl A."/>
            <person name="Woyke T."/>
            <person name="Ryan C.M."/>
            <person name="Banfield J.F."/>
        </authorList>
    </citation>
    <scope>NUCLEOTIDE SEQUENCE [LARGE SCALE GENOMIC DNA]</scope>
</reference>
<organism evidence="1 2">
    <name type="scientific">Candidatus Buchananbacteria bacterium CG10_big_fil_rev_8_21_14_0_10_42_9</name>
    <dbReference type="NCBI Taxonomy" id="1974526"/>
    <lineage>
        <taxon>Bacteria</taxon>
        <taxon>Candidatus Buchananiibacteriota</taxon>
    </lineage>
</organism>